<dbReference type="Pfam" id="PF00072">
    <property type="entry name" value="Response_reg"/>
    <property type="match status" value="1"/>
</dbReference>
<proteinExistence type="predicted"/>
<dbReference type="CDD" id="cd00130">
    <property type="entry name" value="PAS"/>
    <property type="match status" value="1"/>
</dbReference>
<keyword evidence="5" id="KW-0418">Kinase</keyword>
<dbReference type="EMBL" id="DF820464">
    <property type="protein sequence ID" value="GAK56557.1"/>
    <property type="molecule type" value="Genomic_DNA"/>
</dbReference>
<name>A0A081BW52_VECG1</name>
<dbReference type="Pfam" id="PF01590">
    <property type="entry name" value="GAF"/>
    <property type="match status" value="1"/>
</dbReference>
<dbReference type="SMART" id="SM00091">
    <property type="entry name" value="PAS"/>
    <property type="match status" value="1"/>
</dbReference>
<dbReference type="PRINTS" id="PR00344">
    <property type="entry name" value="BCTRLSENSOR"/>
</dbReference>
<evidence type="ECO:0000259" key="11">
    <source>
        <dbReference type="PROSITE" id="PS50113"/>
    </source>
</evidence>
<dbReference type="CDD" id="cd17546">
    <property type="entry name" value="REC_hyHK_CKI1_RcsC-like"/>
    <property type="match status" value="1"/>
</dbReference>
<dbReference type="AlphaFoldDB" id="A0A081BW52"/>
<dbReference type="PANTHER" id="PTHR45339:SF1">
    <property type="entry name" value="HYBRID SIGNAL TRANSDUCTION HISTIDINE KINASE J"/>
    <property type="match status" value="1"/>
</dbReference>
<feature type="domain" description="PAC" evidence="11">
    <location>
        <begin position="84"/>
        <end position="136"/>
    </location>
</feature>
<dbReference type="CDD" id="cd16922">
    <property type="entry name" value="HATPase_EvgS-ArcB-TorS-like"/>
    <property type="match status" value="1"/>
</dbReference>
<dbReference type="InterPro" id="IPR036097">
    <property type="entry name" value="HisK_dim/P_sf"/>
</dbReference>
<dbReference type="InterPro" id="IPR001789">
    <property type="entry name" value="Sig_transdc_resp-reg_receiver"/>
</dbReference>
<dbReference type="InterPro" id="IPR000014">
    <property type="entry name" value="PAS"/>
</dbReference>
<dbReference type="PROSITE" id="PS50112">
    <property type="entry name" value="PAS"/>
    <property type="match status" value="1"/>
</dbReference>
<keyword evidence="4" id="KW-0808">Transferase</keyword>
<dbReference type="SMART" id="SM00065">
    <property type="entry name" value="GAF"/>
    <property type="match status" value="1"/>
</dbReference>
<protein>
    <recommendedName>
        <fullName evidence="2">histidine kinase</fullName>
        <ecNumber evidence="2">2.7.13.3</ecNumber>
    </recommendedName>
</protein>
<feature type="domain" description="Response regulatory" evidence="9">
    <location>
        <begin position="584"/>
        <end position="700"/>
    </location>
</feature>
<sequence>MCAETYKTPQPDEYLFQLKQAVEIMQLGLTISDLDGRIVYANFADAAMHGYQQDELIGKNVGIYAPPELRKPPTLDQLKQWKGLIRESVNLRKDGTVFPVWLMSEIVKNSDGEPCAIVTSCEDITERKQSAETLRRQAKLLRGAAEAMNCLLANMDFQTAISEALGKLGLAADMDRVYLFENHVETDSGRILMSQRYEWVSAAVSPQIENLDLQNVPYESACPRWYALLSQNLPVRGVVRDFPAKERETLEAQGIRSLLVVPIMIRDEFWGFIGFDSCQSEREWRDEEEAILLAVAGSIGDALARKQAEEELRIQREAKILAEAASESKSEFLRNMSHELRTPLNGILGYTQILKADATLSDQQRNAIEIIHRSGEHLLLMINEILDLSKIESREMSLEPCDFKLPDMLAMLVDMMRIRAEQKGLEFVAQIDHTLPAIVYGDEKRLRQILLNLLGNAVKFTDHGKVAFHVNRTAQGQYPICKVQFSIEDTGIGIAPEHLEHIFSAFYQVHDARRSNEGTGLGLAISQRLAGMMGTELHAESLVGKGSRFWFEIDLPASQLLLLQTENRLEDQRIIGFNAPTSFTILIADDNQTNRSLLRDVLSPLGFKIVEAENGAETISKMRAHAPDLLLLDLVMPVFDGLEATRQIRQMPEFQQTPIIAISASVSTQRQQECFEVGCWAFLPKPFSIQTLLELLRTYLPLEWRYASEEECDQQEPLDRLPAREELHALYQLALGGQLTRLRKRLQEIQTSDSRITPFAQKICQYLQEFQVKKIQACIREYMEDSHE</sequence>
<evidence type="ECO:0000256" key="2">
    <source>
        <dbReference type="ARBA" id="ARBA00012438"/>
    </source>
</evidence>
<organism evidence="12">
    <name type="scientific">Vecturithrix granuli</name>
    <dbReference type="NCBI Taxonomy" id="1499967"/>
    <lineage>
        <taxon>Bacteria</taxon>
        <taxon>Candidatus Moduliflexota</taxon>
        <taxon>Candidatus Vecturitrichia</taxon>
        <taxon>Candidatus Vecturitrichales</taxon>
        <taxon>Candidatus Vecturitrichaceae</taxon>
        <taxon>Candidatus Vecturithrix</taxon>
    </lineage>
</organism>
<evidence type="ECO:0000259" key="8">
    <source>
        <dbReference type="PROSITE" id="PS50109"/>
    </source>
</evidence>
<evidence type="ECO:0000259" key="10">
    <source>
        <dbReference type="PROSITE" id="PS50112"/>
    </source>
</evidence>
<keyword evidence="6" id="KW-0902">Two-component regulatory system</keyword>
<evidence type="ECO:0000259" key="9">
    <source>
        <dbReference type="PROSITE" id="PS50110"/>
    </source>
</evidence>
<dbReference type="FunFam" id="3.30.565.10:FF:000010">
    <property type="entry name" value="Sensor histidine kinase RcsC"/>
    <property type="match status" value="1"/>
</dbReference>
<dbReference type="HOGENOM" id="CLU_000445_114_15_0"/>
<dbReference type="InterPro" id="IPR000700">
    <property type="entry name" value="PAS-assoc_C"/>
</dbReference>
<evidence type="ECO:0000256" key="6">
    <source>
        <dbReference type="ARBA" id="ARBA00023012"/>
    </source>
</evidence>
<dbReference type="eggNOG" id="COG2205">
    <property type="taxonomic scope" value="Bacteria"/>
</dbReference>
<dbReference type="Gene3D" id="3.30.565.10">
    <property type="entry name" value="Histidine kinase-like ATPase, C-terminal domain"/>
    <property type="match status" value="1"/>
</dbReference>
<dbReference type="EC" id="2.7.13.3" evidence="2"/>
<dbReference type="NCBIfam" id="TIGR00229">
    <property type="entry name" value="sensory_box"/>
    <property type="match status" value="1"/>
</dbReference>
<dbReference type="Pfam" id="PF00512">
    <property type="entry name" value="HisKA"/>
    <property type="match status" value="1"/>
</dbReference>
<dbReference type="InterPro" id="IPR035965">
    <property type="entry name" value="PAS-like_dom_sf"/>
</dbReference>
<dbReference type="Pfam" id="PF02518">
    <property type="entry name" value="HATPase_c"/>
    <property type="match status" value="1"/>
</dbReference>
<dbReference type="STRING" id="1499967.U27_03519"/>
<dbReference type="SUPFAM" id="SSF55785">
    <property type="entry name" value="PYP-like sensor domain (PAS domain)"/>
    <property type="match status" value="1"/>
</dbReference>
<evidence type="ECO:0000256" key="4">
    <source>
        <dbReference type="ARBA" id="ARBA00022679"/>
    </source>
</evidence>
<dbReference type="SMART" id="SM00387">
    <property type="entry name" value="HATPase_c"/>
    <property type="match status" value="1"/>
</dbReference>
<evidence type="ECO:0000256" key="3">
    <source>
        <dbReference type="ARBA" id="ARBA00022553"/>
    </source>
</evidence>
<dbReference type="GO" id="GO:0000155">
    <property type="term" value="F:phosphorelay sensor kinase activity"/>
    <property type="evidence" value="ECO:0007669"/>
    <property type="project" value="InterPro"/>
</dbReference>
<dbReference type="Pfam" id="PF13426">
    <property type="entry name" value="PAS_9"/>
    <property type="match status" value="1"/>
</dbReference>
<keyword evidence="13" id="KW-1185">Reference proteome</keyword>
<dbReference type="Gene3D" id="3.40.50.2300">
    <property type="match status" value="1"/>
</dbReference>
<dbReference type="InterPro" id="IPR003018">
    <property type="entry name" value="GAF"/>
</dbReference>
<dbReference type="PROSITE" id="PS50110">
    <property type="entry name" value="RESPONSE_REGULATORY"/>
    <property type="match status" value="1"/>
</dbReference>
<dbReference type="InterPro" id="IPR011006">
    <property type="entry name" value="CheY-like_superfamily"/>
</dbReference>
<dbReference type="SMART" id="SM00448">
    <property type="entry name" value="REC"/>
    <property type="match status" value="1"/>
</dbReference>
<feature type="domain" description="PAS" evidence="10">
    <location>
        <begin position="18"/>
        <end position="64"/>
    </location>
</feature>
<dbReference type="InterPro" id="IPR003594">
    <property type="entry name" value="HATPase_dom"/>
</dbReference>
<dbReference type="InterPro" id="IPR004358">
    <property type="entry name" value="Sig_transdc_His_kin-like_C"/>
</dbReference>
<reference evidence="12" key="1">
    <citation type="journal article" date="2015" name="PeerJ">
        <title>First genomic representation of candidate bacterial phylum KSB3 points to enhanced environmental sensing as a trigger of wastewater bulking.</title>
        <authorList>
            <person name="Sekiguchi Y."/>
            <person name="Ohashi A."/>
            <person name="Parks D.H."/>
            <person name="Yamauchi T."/>
            <person name="Tyson G.W."/>
            <person name="Hugenholtz P."/>
        </authorList>
    </citation>
    <scope>NUCLEOTIDE SEQUENCE [LARGE SCALE GENOMIC DNA]</scope>
</reference>
<evidence type="ECO:0000256" key="1">
    <source>
        <dbReference type="ARBA" id="ARBA00000085"/>
    </source>
</evidence>
<dbReference type="InterPro" id="IPR029016">
    <property type="entry name" value="GAF-like_dom_sf"/>
</dbReference>
<dbReference type="Gene3D" id="1.10.287.130">
    <property type="match status" value="1"/>
</dbReference>
<dbReference type="SUPFAM" id="SSF47384">
    <property type="entry name" value="Homodimeric domain of signal transducing histidine kinase"/>
    <property type="match status" value="1"/>
</dbReference>
<dbReference type="PROSITE" id="PS50109">
    <property type="entry name" value="HIS_KIN"/>
    <property type="match status" value="1"/>
</dbReference>
<dbReference type="PANTHER" id="PTHR45339">
    <property type="entry name" value="HYBRID SIGNAL TRANSDUCTION HISTIDINE KINASE J"/>
    <property type="match status" value="1"/>
</dbReference>
<dbReference type="InterPro" id="IPR005467">
    <property type="entry name" value="His_kinase_dom"/>
</dbReference>
<evidence type="ECO:0000256" key="5">
    <source>
        <dbReference type="ARBA" id="ARBA00022777"/>
    </source>
</evidence>
<dbReference type="SUPFAM" id="SSF52172">
    <property type="entry name" value="CheY-like"/>
    <property type="match status" value="1"/>
</dbReference>
<feature type="domain" description="Histidine kinase" evidence="8">
    <location>
        <begin position="335"/>
        <end position="557"/>
    </location>
</feature>
<dbReference type="PROSITE" id="PS50113">
    <property type="entry name" value="PAC"/>
    <property type="match status" value="1"/>
</dbReference>
<evidence type="ECO:0000313" key="13">
    <source>
        <dbReference type="Proteomes" id="UP000030661"/>
    </source>
</evidence>
<dbReference type="CDD" id="cd00082">
    <property type="entry name" value="HisKA"/>
    <property type="match status" value="1"/>
</dbReference>
<feature type="modified residue" description="4-aspartylphosphate" evidence="7">
    <location>
        <position position="633"/>
    </location>
</feature>
<dbReference type="SUPFAM" id="SSF55781">
    <property type="entry name" value="GAF domain-like"/>
    <property type="match status" value="1"/>
</dbReference>
<keyword evidence="3 7" id="KW-0597">Phosphoprotein</keyword>
<dbReference type="Proteomes" id="UP000030661">
    <property type="component" value="Unassembled WGS sequence"/>
</dbReference>
<dbReference type="eggNOG" id="COG5002">
    <property type="taxonomic scope" value="Bacteria"/>
</dbReference>
<evidence type="ECO:0000313" key="12">
    <source>
        <dbReference type="EMBL" id="GAK56557.1"/>
    </source>
</evidence>
<dbReference type="SUPFAM" id="SSF55874">
    <property type="entry name" value="ATPase domain of HSP90 chaperone/DNA topoisomerase II/histidine kinase"/>
    <property type="match status" value="1"/>
</dbReference>
<dbReference type="Gene3D" id="3.30.450.40">
    <property type="match status" value="1"/>
</dbReference>
<comment type="catalytic activity">
    <reaction evidence="1">
        <text>ATP + protein L-histidine = ADP + protein N-phospho-L-histidine.</text>
        <dbReference type="EC" id="2.7.13.3"/>
    </reaction>
</comment>
<dbReference type="SMART" id="SM00388">
    <property type="entry name" value="HisKA"/>
    <property type="match status" value="1"/>
</dbReference>
<gene>
    <name evidence="12" type="ORF">U27_03519</name>
</gene>
<evidence type="ECO:0000256" key="7">
    <source>
        <dbReference type="PROSITE-ProRule" id="PRU00169"/>
    </source>
</evidence>
<dbReference type="Gene3D" id="3.30.450.20">
    <property type="entry name" value="PAS domain"/>
    <property type="match status" value="1"/>
</dbReference>
<dbReference type="InterPro" id="IPR003661">
    <property type="entry name" value="HisK_dim/P_dom"/>
</dbReference>
<accession>A0A081BW52</accession>
<dbReference type="InterPro" id="IPR036890">
    <property type="entry name" value="HATPase_C_sf"/>
</dbReference>